<dbReference type="InterPro" id="IPR036779">
    <property type="entry name" value="LysM_dom_sf"/>
</dbReference>
<evidence type="ECO:0000256" key="1">
    <source>
        <dbReference type="SAM" id="SignalP"/>
    </source>
</evidence>
<evidence type="ECO:0000313" key="4">
    <source>
        <dbReference type="Proteomes" id="UP001254165"/>
    </source>
</evidence>
<evidence type="ECO:0000313" key="3">
    <source>
        <dbReference type="EMBL" id="MDT8897987.1"/>
    </source>
</evidence>
<feature type="domain" description="LysM" evidence="2">
    <location>
        <begin position="98"/>
        <end position="142"/>
    </location>
</feature>
<name>A0ABU3NME4_9CHLR</name>
<dbReference type="RefSeq" id="WP_315624634.1">
    <property type="nucleotide sequence ID" value="NZ_JAUHMF010000001.1"/>
</dbReference>
<dbReference type="Pfam" id="PF01476">
    <property type="entry name" value="LysM"/>
    <property type="match status" value="2"/>
</dbReference>
<dbReference type="PROSITE" id="PS51782">
    <property type="entry name" value="LYSM"/>
    <property type="match status" value="2"/>
</dbReference>
<dbReference type="CDD" id="cd00118">
    <property type="entry name" value="LysM"/>
    <property type="match status" value="2"/>
</dbReference>
<evidence type="ECO:0000259" key="2">
    <source>
        <dbReference type="PROSITE" id="PS51782"/>
    </source>
</evidence>
<gene>
    <name evidence="3" type="ORF">QYE77_06870</name>
</gene>
<feature type="domain" description="LysM" evidence="2">
    <location>
        <begin position="160"/>
        <end position="205"/>
    </location>
</feature>
<dbReference type="PANTHER" id="PTHR33734:SF22">
    <property type="entry name" value="MEMBRANE-BOUND LYTIC MUREIN TRANSGLYCOSYLASE D"/>
    <property type="match status" value="1"/>
</dbReference>
<dbReference type="PROSITE" id="PS51257">
    <property type="entry name" value="PROKAR_LIPOPROTEIN"/>
    <property type="match status" value="1"/>
</dbReference>
<keyword evidence="4" id="KW-1185">Reference proteome</keyword>
<comment type="caution">
    <text evidence="3">The sequence shown here is derived from an EMBL/GenBank/DDBJ whole genome shotgun (WGS) entry which is preliminary data.</text>
</comment>
<reference evidence="3 4" key="1">
    <citation type="submission" date="2023-07" db="EMBL/GenBank/DDBJ databases">
        <title>Novel species of Thermanaerothrix with wide hydrolytic capabilities.</title>
        <authorList>
            <person name="Zayulina K.S."/>
            <person name="Podosokorskaya O.A."/>
            <person name="Elcheninov A.G."/>
        </authorList>
    </citation>
    <scope>NUCLEOTIDE SEQUENCE [LARGE SCALE GENOMIC DNA]</scope>
    <source>
        <strain evidence="3 4">4228-RoL</strain>
    </source>
</reference>
<protein>
    <submittedName>
        <fullName evidence="3">LysM peptidoglycan-binding domain-containing protein</fullName>
    </submittedName>
</protein>
<dbReference type="SUPFAM" id="SSF54106">
    <property type="entry name" value="LysM domain"/>
    <property type="match status" value="2"/>
</dbReference>
<sequence length="206" mass="21986">MKTRVLFFMALTVLAMLVVSGCTRSASTSPTALATPTSEEIPFPVDVAKRMTEVAQQTQMAMPTPEGGVVTPIVVETPAPTPAPTNTPVIIPTPTRPATYTLQPGEWPLCIARRYNLDINTFFEANGLTMNSRPAAGTVLKIPQDGGWSAGDRALKPHPAQYTVKAGDTIYSIACDFGDVFPESIIAANNLQSPYTLTPGQVLQIP</sequence>
<keyword evidence="1" id="KW-0732">Signal</keyword>
<feature type="chain" id="PRO_5046629338" evidence="1">
    <location>
        <begin position="35"/>
        <end position="206"/>
    </location>
</feature>
<proteinExistence type="predicted"/>
<feature type="signal peptide" evidence="1">
    <location>
        <begin position="1"/>
        <end position="34"/>
    </location>
</feature>
<organism evidence="3 4">
    <name type="scientific">Thermanaerothrix solaris</name>
    <dbReference type="NCBI Taxonomy" id="3058434"/>
    <lineage>
        <taxon>Bacteria</taxon>
        <taxon>Bacillati</taxon>
        <taxon>Chloroflexota</taxon>
        <taxon>Anaerolineae</taxon>
        <taxon>Anaerolineales</taxon>
        <taxon>Anaerolineaceae</taxon>
        <taxon>Thermanaerothrix</taxon>
    </lineage>
</organism>
<dbReference type="EMBL" id="JAUHMF010000001">
    <property type="protein sequence ID" value="MDT8897987.1"/>
    <property type="molecule type" value="Genomic_DNA"/>
</dbReference>
<dbReference type="Gene3D" id="3.10.350.10">
    <property type="entry name" value="LysM domain"/>
    <property type="match status" value="2"/>
</dbReference>
<dbReference type="Proteomes" id="UP001254165">
    <property type="component" value="Unassembled WGS sequence"/>
</dbReference>
<dbReference type="InterPro" id="IPR018392">
    <property type="entry name" value="LysM"/>
</dbReference>
<dbReference type="SMART" id="SM00257">
    <property type="entry name" value="LysM"/>
    <property type="match status" value="2"/>
</dbReference>
<accession>A0ABU3NME4</accession>
<dbReference type="PANTHER" id="PTHR33734">
    <property type="entry name" value="LYSM DOMAIN-CONTAINING GPI-ANCHORED PROTEIN 2"/>
    <property type="match status" value="1"/>
</dbReference>